<keyword evidence="15" id="KW-1185">Reference proteome</keyword>
<feature type="binding site" evidence="12">
    <location>
        <position position="114"/>
    </location>
    <ligand>
        <name>L-histidine</name>
        <dbReference type="ChEBI" id="CHEBI:57595"/>
    </ligand>
</feature>
<comment type="subcellular location">
    <subcellularLocation>
        <location evidence="1 11">Cytoplasm</location>
    </subcellularLocation>
</comment>
<accession>A0A4R3Y8W4</accession>
<dbReference type="GO" id="GO:0004821">
    <property type="term" value="F:histidine-tRNA ligase activity"/>
    <property type="evidence" value="ECO:0007669"/>
    <property type="project" value="UniProtKB-UniRule"/>
</dbReference>
<dbReference type="NCBIfam" id="TIGR00442">
    <property type="entry name" value="hisS"/>
    <property type="match status" value="1"/>
</dbReference>
<dbReference type="InterPro" id="IPR033656">
    <property type="entry name" value="HisRS_anticodon"/>
</dbReference>
<evidence type="ECO:0000256" key="8">
    <source>
        <dbReference type="ARBA" id="ARBA00022917"/>
    </source>
</evidence>
<dbReference type="GO" id="GO:0005524">
    <property type="term" value="F:ATP binding"/>
    <property type="evidence" value="ECO:0007669"/>
    <property type="project" value="UniProtKB-UniRule"/>
</dbReference>
<feature type="binding site" evidence="12">
    <location>
        <begin position="263"/>
        <end position="264"/>
    </location>
    <ligand>
        <name>L-histidine</name>
        <dbReference type="ChEBI" id="CHEBI:57595"/>
    </ligand>
</feature>
<evidence type="ECO:0000256" key="1">
    <source>
        <dbReference type="ARBA" id="ARBA00004496"/>
    </source>
</evidence>
<sequence>MSNTIQAIRGMNDILPDQAHLWEFFEETVRDWLHSYGYRNIRMPIVEQTALFKRAIGEVTDIVEKEMYTFIDALNGESLTLRPEGTAACVRAVIQHNLLYNGPQRLFYSGPMFRHERPQKGRYRQFHQVGVESLGYSGPDIDAEQIIMCARLWKKLGLQDVSLQINTLGSAGSRALHRTKLIQYFTAHENLLDEDARRRLHSNPLRILDSKNPAMQALIDAAPKLLDELDEASLKHFEGVQVLLRSADVPYEINTRLVRGLDYYNYTVFEWVTTRLGAQGTVCAGGRYDGLIEQIGGKPAPACGFAMGVERLLALMEESALSVPLKVPDAYLIHQGEAADKIALQVSEQLRDAGLHVVLHCGGGSFKSQMKKADANGAHYAIIIGDDEASASELSVKPLRELGEQARMGVSEAADMIKSKIDAKR</sequence>
<feature type="binding site" evidence="12">
    <location>
        <position position="132"/>
    </location>
    <ligand>
        <name>L-histidine</name>
        <dbReference type="ChEBI" id="CHEBI:57595"/>
    </ligand>
</feature>
<evidence type="ECO:0000256" key="12">
    <source>
        <dbReference type="PIRSR" id="PIRSR001549-1"/>
    </source>
</evidence>
<evidence type="ECO:0000256" key="3">
    <source>
        <dbReference type="ARBA" id="ARBA00011738"/>
    </source>
</evidence>
<evidence type="ECO:0000256" key="5">
    <source>
        <dbReference type="ARBA" id="ARBA00022598"/>
    </source>
</evidence>
<name>A0A4R3Y8W4_9PROT</name>
<proteinExistence type="inferred from homology"/>
<dbReference type="HAMAP" id="MF_00127">
    <property type="entry name" value="His_tRNA_synth"/>
    <property type="match status" value="1"/>
</dbReference>
<dbReference type="RefSeq" id="WP_124945613.1">
    <property type="nucleotide sequence ID" value="NZ_BHVT01000017.1"/>
</dbReference>
<gene>
    <name evidence="11" type="primary">hisS</name>
    <name evidence="14" type="ORF">EDC63_10567</name>
</gene>
<comment type="caution">
    <text evidence="14">The sequence shown here is derived from an EMBL/GenBank/DDBJ whole genome shotgun (WGS) entry which is preliminary data.</text>
</comment>
<dbReference type="AlphaFoldDB" id="A0A4R3Y8W4"/>
<keyword evidence="9 11" id="KW-0030">Aminoacyl-tRNA synthetase</keyword>
<dbReference type="InterPro" id="IPR036621">
    <property type="entry name" value="Anticodon-bd_dom_sf"/>
</dbReference>
<reference evidence="14 15" key="1">
    <citation type="submission" date="2019-03" db="EMBL/GenBank/DDBJ databases">
        <title>Genomic Encyclopedia of Type Strains, Phase IV (KMG-IV): sequencing the most valuable type-strain genomes for metagenomic binning, comparative biology and taxonomic classification.</title>
        <authorList>
            <person name="Goeker M."/>
        </authorList>
    </citation>
    <scope>NUCLEOTIDE SEQUENCE [LARGE SCALE GENOMIC DNA]</scope>
    <source>
        <strain evidence="14 15">DSM 100309</strain>
    </source>
</reference>
<keyword evidence="8 11" id="KW-0648">Protein biosynthesis</keyword>
<comment type="subunit">
    <text evidence="3 11">Homodimer.</text>
</comment>
<dbReference type="GO" id="GO:0006427">
    <property type="term" value="P:histidyl-tRNA aminoacylation"/>
    <property type="evidence" value="ECO:0007669"/>
    <property type="project" value="UniProtKB-UniRule"/>
</dbReference>
<dbReference type="Proteomes" id="UP000295367">
    <property type="component" value="Unassembled WGS sequence"/>
</dbReference>
<dbReference type="FunFam" id="3.30.930.10:FF:000005">
    <property type="entry name" value="Histidine--tRNA ligase"/>
    <property type="match status" value="1"/>
</dbReference>
<keyword evidence="7 11" id="KW-0067">ATP-binding</keyword>
<dbReference type="CDD" id="cd00773">
    <property type="entry name" value="HisRS-like_core"/>
    <property type="match status" value="1"/>
</dbReference>
<dbReference type="Pfam" id="PF13393">
    <property type="entry name" value="tRNA-synt_His"/>
    <property type="match status" value="1"/>
</dbReference>
<dbReference type="InterPro" id="IPR041715">
    <property type="entry name" value="HisRS-like_core"/>
</dbReference>
<feature type="binding site" evidence="12">
    <location>
        <position position="128"/>
    </location>
    <ligand>
        <name>L-histidine</name>
        <dbReference type="ChEBI" id="CHEBI:57595"/>
    </ligand>
</feature>
<comment type="catalytic activity">
    <reaction evidence="10 11">
        <text>tRNA(His) + L-histidine + ATP = L-histidyl-tRNA(His) + AMP + diphosphate + H(+)</text>
        <dbReference type="Rhea" id="RHEA:17313"/>
        <dbReference type="Rhea" id="RHEA-COMP:9665"/>
        <dbReference type="Rhea" id="RHEA-COMP:9689"/>
        <dbReference type="ChEBI" id="CHEBI:15378"/>
        <dbReference type="ChEBI" id="CHEBI:30616"/>
        <dbReference type="ChEBI" id="CHEBI:33019"/>
        <dbReference type="ChEBI" id="CHEBI:57595"/>
        <dbReference type="ChEBI" id="CHEBI:78442"/>
        <dbReference type="ChEBI" id="CHEBI:78527"/>
        <dbReference type="ChEBI" id="CHEBI:456215"/>
        <dbReference type="EC" id="6.1.1.21"/>
    </reaction>
</comment>
<dbReference type="PROSITE" id="PS50862">
    <property type="entry name" value="AA_TRNA_LIGASE_II"/>
    <property type="match status" value="1"/>
</dbReference>
<feature type="domain" description="Aminoacyl-transfer RNA synthetases class-II family profile" evidence="13">
    <location>
        <begin position="1"/>
        <end position="324"/>
    </location>
</feature>
<dbReference type="PANTHER" id="PTHR43707">
    <property type="entry name" value="HISTIDYL-TRNA SYNTHETASE"/>
    <property type="match status" value="1"/>
</dbReference>
<feature type="binding site" evidence="12">
    <location>
        <position position="259"/>
    </location>
    <ligand>
        <name>L-histidine</name>
        <dbReference type="ChEBI" id="CHEBI:57595"/>
    </ligand>
</feature>
<evidence type="ECO:0000256" key="6">
    <source>
        <dbReference type="ARBA" id="ARBA00022741"/>
    </source>
</evidence>
<feature type="binding site" evidence="12">
    <location>
        <begin position="84"/>
        <end position="86"/>
    </location>
    <ligand>
        <name>L-histidine</name>
        <dbReference type="ChEBI" id="CHEBI:57595"/>
    </ligand>
</feature>
<dbReference type="EC" id="6.1.1.21" evidence="11"/>
<organism evidence="14 15">
    <name type="scientific">Sulfurirhabdus autotrophica</name>
    <dbReference type="NCBI Taxonomy" id="1706046"/>
    <lineage>
        <taxon>Bacteria</taxon>
        <taxon>Pseudomonadati</taxon>
        <taxon>Pseudomonadota</taxon>
        <taxon>Betaproteobacteria</taxon>
        <taxon>Nitrosomonadales</taxon>
        <taxon>Sulfuricellaceae</taxon>
        <taxon>Sulfurirhabdus</taxon>
    </lineage>
</organism>
<evidence type="ECO:0000256" key="7">
    <source>
        <dbReference type="ARBA" id="ARBA00022840"/>
    </source>
</evidence>
<evidence type="ECO:0000256" key="9">
    <source>
        <dbReference type="ARBA" id="ARBA00023146"/>
    </source>
</evidence>
<dbReference type="Gene3D" id="3.40.50.800">
    <property type="entry name" value="Anticodon-binding domain"/>
    <property type="match status" value="1"/>
</dbReference>
<protein>
    <recommendedName>
        <fullName evidence="11">Histidine--tRNA ligase</fullName>
        <ecNumber evidence="11">6.1.1.21</ecNumber>
    </recommendedName>
    <alternativeName>
        <fullName evidence="11">Histidyl-tRNA synthetase</fullName>
        <shortName evidence="11">HisRS</shortName>
    </alternativeName>
</protein>
<dbReference type="CDD" id="cd00859">
    <property type="entry name" value="HisRS_anticodon"/>
    <property type="match status" value="1"/>
</dbReference>
<evidence type="ECO:0000256" key="2">
    <source>
        <dbReference type="ARBA" id="ARBA00008226"/>
    </source>
</evidence>
<evidence type="ECO:0000256" key="11">
    <source>
        <dbReference type="HAMAP-Rule" id="MF_00127"/>
    </source>
</evidence>
<keyword evidence="5 11" id="KW-0436">Ligase</keyword>
<evidence type="ECO:0000256" key="10">
    <source>
        <dbReference type="ARBA" id="ARBA00047639"/>
    </source>
</evidence>
<dbReference type="SUPFAM" id="SSF52954">
    <property type="entry name" value="Class II aaRS ABD-related"/>
    <property type="match status" value="1"/>
</dbReference>
<keyword evidence="6 11" id="KW-0547">Nucleotide-binding</keyword>
<dbReference type="Pfam" id="PF03129">
    <property type="entry name" value="HGTP_anticodon"/>
    <property type="match status" value="1"/>
</dbReference>
<dbReference type="InterPro" id="IPR004154">
    <property type="entry name" value="Anticodon-bd"/>
</dbReference>
<evidence type="ECO:0000256" key="4">
    <source>
        <dbReference type="ARBA" id="ARBA00022490"/>
    </source>
</evidence>
<dbReference type="InterPro" id="IPR004516">
    <property type="entry name" value="HisRS/HisZ"/>
</dbReference>
<dbReference type="InterPro" id="IPR015807">
    <property type="entry name" value="His-tRNA-ligase"/>
</dbReference>
<dbReference type="GO" id="GO:0005737">
    <property type="term" value="C:cytoplasm"/>
    <property type="evidence" value="ECO:0007669"/>
    <property type="project" value="UniProtKB-SubCell"/>
</dbReference>
<dbReference type="PANTHER" id="PTHR43707:SF1">
    <property type="entry name" value="HISTIDINE--TRNA LIGASE, MITOCHONDRIAL-RELATED"/>
    <property type="match status" value="1"/>
</dbReference>
<dbReference type="InterPro" id="IPR045864">
    <property type="entry name" value="aa-tRNA-synth_II/BPL/LPL"/>
</dbReference>
<keyword evidence="4 11" id="KW-0963">Cytoplasm</keyword>
<dbReference type="InterPro" id="IPR006195">
    <property type="entry name" value="aa-tRNA-synth_II"/>
</dbReference>
<dbReference type="Gene3D" id="3.30.930.10">
    <property type="entry name" value="Bira Bifunctional Protein, Domain 2"/>
    <property type="match status" value="1"/>
</dbReference>
<evidence type="ECO:0000313" key="15">
    <source>
        <dbReference type="Proteomes" id="UP000295367"/>
    </source>
</evidence>
<dbReference type="OrthoDB" id="9800814at2"/>
<dbReference type="EMBL" id="SMCO01000005">
    <property type="protein sequence ID" value="TCV87398.1"/>
    <property type="molecule type" value="Genomic_DNA"/>
</dbReference>
<dbReference type="SUPFAM" id="SSF55681">
    <property type="entry name" value="Class II aaRS and biotin synthetases"/>
    <property type="match status" value="1"/>
</dbReference>
<dbReference type="PIRSF" id="PIRSF001549">
    <property type="entry name" value="His-tRNA_synth"/>
    <property type="match status" value="1"/>
</dbReference>
<comment type="similarity">
    <text evidence="2 11">Belongs to the class-II aminoacyl-tRNA synthetase family.</text>
</comment>
<evidence type="ECO:0000259" key="13">
    <source>
        <dbReference type="PROSITE" id="PS50862"/>
    </source>
</evidence>
<evidence type="ECO:0000313" key="14">
    <source>
        <dbReference type="EMBL" id="TCV87398.1"/>
    </source>
</evidence>